<evidence type="ECO:0000313" key="3">
    <source>
        <dbReference type="Proteomes" id="UP001172159"/>
    </source>
</evidence>
<reference evidence="2" key="1">
    <citation type="submission" date="2023-06" db="EMBL/GenBank/DDBJ databases">
        <title>Genome-scale phylogeny and comparative genomics of the fungal order Sordariales.</title>
        <authorList>
            <consortium name="Lawrence Berkeley National Laboratory"/>
            <person name="Hensen N."/>
            <person name="Bonometti L."/>
            <person name="Westerberg I."/>
            <person name="Brannstrom I.O."/>
            <person name="Guillou S."/>
            <person name="Cros-Aarteil S."/>
            <person name="Calhoun S."/>
            <person name="Haridas S."/>
            <person name="Kuo A."/>
            <person name="Mondo S."/>
            <person name="Pangilinan J."/>
            <person name="Riley R."/>
            <person name="Labutti K."/>
            <person name="Andreopoulos B."/>
            <person name="Lipzen A."/>
            <person name="Chen C."/>
            <person name="Yanf M."/>
            <person name="Daum C."/>
            <person name="Ng V."/>
            <person name="Clum A."/>
            <person name="Steindorff A."/>
            <person name="Ohm R."/>
            <person name="Martin F."/>
            <person name="Silar P."/>
            <person name="Natvig D."/>
            <person name="Lalanne C."/>
            <person name="Gautier V."/>
            <person name="Ament-Velasquez S.L."/>
            <person name="Kruys A."/>
            <person name="Hutchinson M.I."/>
            <person name="Powell A.J."/>
            <person name="Barry K."/>
            <person name="Miller A.N."/>
            <person name="Grigoriev I.V."/>
            <person name="Debuchy R."/>
            <person name="Gladieux P."/>
            <person name="Thoren M.H."/>
            <person name="Johannesson H."/>
        </authorList>
    </citation>
    <scope>NUCLEOTIDE SEQUENCE</scope>
    <source>
        <strain evidence="2">CBS 540.89</strain>
    </source>
</reference>
<dbReference type="Proteomes" id="UP001172159">
    <property type="component" value="Unassembled WGS sequence"/>
</dbReference>
<dbReference type="GO" id="GO:0072670">
    <property type="term" value="P:mitochondrial tRNA threonylcarbamoyladenosine modification"/>
    <property type="evidence" value="ECO:0007669"/>
    <property type="project" value="TreeGrafter"/>
</dbReference>
<dbReference type="Pfam" id="PF00814">
    <property type="entry name" value="TsaD"/>
    <property type="match status" value="1"/>
</dbReference>
<dbReference type="Gene3D" id="3.30.420.40">
    <property type="match status" value="1"/>
</dbReference>
<comment type="caution">
    <text evidence="2">The sequence shown here is derived from an EMBL/GenBank/DDBJ whole genome shotgun (WGS) entry which is preliminary data.</text>
</comment>
<dbReference type="InterPro" id="IPR000905">
    <property type="entry name" value="Gcp-like_dom"/>
</dbReference>
<evidence type="ECO:0000259" key="1">
    <source>
        <dbReference type="Pfam" id="PF00814"/>
    </source>
</evidence>
<dbReference type="SUPFAM" id="SSF53067">
    <property type="entry name" value="Actin-like ATPase domain"/>
    <property type="match status" value="1"/>
</dbReference>
<protein>
    <recommendedName>
        <fullName evidence="1">Gcp-like domain-containing protein</fullName>
    </recommendedName>
</protein>
<evidence type="ECO:0000313" key="2">
    <source>
        <dbReference type="EMBL" id="KAK0729370.1"/>
    </source>
</evidence>
<dbReference type="PANTHER" id="PTHR11735">
    <property type="entry name" value="TRNA N6-ADENOSINE THREONYLCARBAMOYLTRANSFERASE"/>
    <property type="match status" value="1"/>
</dbReference>
<gene>
    <name evidence="2" type="ORF">B0T21DRAFT_315151</name>
</gene>
<name>A0AA40B811_9PEZI</name>
<proteinExistence type="predicted"/>
<accession>A0AA40B811</accession>
<keyword evidence="3" id="KW-1185">Reference proteome</keyword>
<dbReference type="GO" id="GO:0005739">
    <property type="term" value="C:mitochondrion"/>
    <property type="evidence" value="ECO:0007669"/>
    <property type="project" value="TreeGrafter"/>
</dbReference>
<dbReference type="PANTHER" id="PTHR11735:SF6">
    <property type="entry name" value="TRNA N6-ADENOSINE THREONYLCARBAMOYLTRANSFERASE, MITOCHONDRIAL"/>
    <property type="match status" value="1"/>
</dbReference>
<dbReference type="AlphaFoldDB" id="A0AA40B811"/>
<sequence length="199" mass="22203">MTFDFSGFGGQVQEIATWYPHSKVTRQKAEEESPPVQLNPNLTTEQRQILARATMTLAFEHLASRIIFALRELQPASESDKKYGTGRSDLEMLSKLLDNKKISTLVLSGGVASNKFLRHVLRKVLDVRGWPDIQLAAPPVSLCTDNAAMIAWAAMEMWETEGVETDLGVRAIRTWSLDESIGEEGTRGVMGVDGWVKRR</sequence>
<feature type="non-terminal residue" evidence="2">
    <location>
        <position position="199"/>
    </location>
</feature>
<feature type="domain" description="Gcp-like" evidence="1">
    <location>
        <begin position="91"/>
        <end position="152"/>
    </location>
</feature>
<dbReference type="InterPro" id="IPR043129">
    <property type="entry name" value="ATPase_NBD"/>
</dbReference>
<organism evidence="2 3">
    <name type="scientific">Apiosordaria backusii</name>
    <dbReference type="NCBI Taxonomy" id="314023"/>
    <lineage>
        <taxon>Eukaryota</taxon>
        <taxon>Fungi</taxon>
        <taxon>Dikarya</taxon>
        <taxon>Ascomycota</taxon>
        <taxon>Pezizomycotina</taxon>
        <taxon>Sordariomycetes</taxon>
        <taxon>Sordariomycetidae</taxon>
        <taxon>Sordariales</taxon>
        <taxon>Lasiosphaeriaceae</taxon>
        <taxon>Apiosordaria</taxon>
    </lineage>
</organism>
<dbReference type="EMBL" id="JAUKTV010000009">
    <property type="protein sequence ID" value="KAK0729370.1"/>
    <property type="molecule type" value="Genomic_DNA"/>
</dbReference>